<name>A0ABT5GKX0_9MICO</name>
<dbReference type="InterPro" id="IPR003439">
    <property type="entry name" value="ABC_transporter-like_ATP-bd"/>
</dbReference>
<keyword evidence="2" id="KW-0547">Nucleotide-binding</keyword>
<dbReference type="PROSITE" id="PS50893">
    <property type="entry name" value="ABC_TRANSPORTER_2"/>
    <property type="match status" value="1"/>
</dbReference>
<evidence type="ECO:0000259" key="4">
    <source>
        <dbReference type="PROSITE" id="PS50893"/>
    </source>
</evidence>
<dbReference type="InterPro" id="IPR050166">
    <property type="entry name" value="ABC_transporter_ATP-bind"/>
</dbReference>
<dbReference type="Gene3D" id="3.40.50.300">
    <property type="entry name" value="P-loop containing nucleotide triphosphate hydrolases"/>
    <property type="match status" value="1"/>
</dbReference>
<organism evidence="5 6">
    <name type="scientific">Intrasporangium calvum</name>
    <dbReference type="NCBI Taxonomy" id="53358"/>
    <lineage>
        <taxon>Bacteria</taxon>
        <taxon>Bacillati</taxon>
        <taxon>Actinomycetota</taxon>
        <taxon>Actinomycetes</taxon>
        <taxon>Micrococcales</taxon>
        <taxon>Intrasporangiaceae</taxon>
        <taxon>Intrasporangium</taxon>
    </lineage>
</organism>
<feature type="domain" description="ABC transporter" evidence="4">
    <location>
        <begin position="7"/>
        <end position="237"/>
    </location>
</feature>
<dbReference type="RefSeq" id="WP_272463405.1">
    <property type="nucleotide sequence ID" value="NZ_JAPFQL010000087.1"/>
</dbReference>
<dbReference type="Pfam" id="PF00005">
    <property type="entry name" value="ABC_tran"/>
    <property type="match status" value="1"/>
</dbReference>
<protein>
    <submittedName>
        <fullName evidence="5">ABC transporter ATP-binding protein</fullName>
    </submittedName>
</protein>
<evidence type="ECO:0000313" key="6">
    <source>
        <dbReference type="Proteomes" id="UP001150259"/>
    </source>
</evidence>
<evidence type="ECO:0000256" key="1">
    <source>
        <dbReference type="ARBA" id="ARBA00022448"/>
    </source>
</evidence>
<dbReference type="PROSITE" id="PS00211">
    <property type="entry name" value="ABC_TRANSPORTER_1"/>
    <property type="match status" value="1"/>
</dbReference>
<evidence type="ECO:0000313" key="5">
    <source>
        <dbReference type="EMBL" id="MDC5698841.1"/>
    </source>
</evidence>
<dbReference type="Proteomes" id="UP001150259">
    <property type="component" value="Unassembled WGS sequence"/>
</dbReference>
<comment type="caution">
    <text evidence="5">The sequence shown here is derived from an EMBL/GenBank/DDBJ whole genome shotgun (WGS) entry which is preliminary data.</text>
</comment>
<dbReference type="SUPFAM" id="SSF52540">
    <property type="entry name" value="P-loop containing nucleoside triphosphate hydrolases"/>
    <property type="match status" value="1"/>
</dbReference>
<gene>
    <name evidence="5" type="ORF">OO014_16430</name>
</gene>
<dbReference type="PANTHER" id="PTHR42788:SF13">
    <property type="entry name" value="ALIPHATIC SULFONATES IMPORT ATP-BINDING PROTEIN SSUB"/>
    <property type="match status" value="1"/>
</dbReference>
<dbReference type="CDD" id="cd03293">
    <property type="entry name" value="ABC_NrtD_SsuB_transporters"/>
    <property type="match status" value="1"/>
</dbReference>
<evidence type="ECO:0000256" key="2">
    <source>
        <dbReference type="ARBA" id="ARBA00022741"/>
    </source>
</evidence>
<evidence type="ECO:0000256" key="3">
    <source>
        <dbReference type="ARBA" id="ARBA00022840"/>
    </source>
</evidence>
<dbReference type="EMBL" id="JAPFQL010000087">
    <property type="protein sequence ID" value="MDC5698841.1"/>
    <property type="molecule type" value="Genomic_DNA"/>
</dbReference>
<accession>A0ABT5GKX0</accession>
<dbReference type="InterPro" id="IPR017871">
    <property type="entry name" value="ABC_transporter-like_CS"/>
</dbReference>
<dbReference type="InterPro" id="IPR003593">
    <property type="entry name" value="AAA+_ATPase"/>
</dbReference>
<reference evidence="5 6" key="1">
    <citation type="submission" date="2022-11" db="EMBL/GenBank/DDBJ databases">
        <title>Anaerobic phenanthrene biodegradation by a DNRA strain PheN6.</title>
        <authorList>
            <person name="Zhang Z."/>
        </authorList>
    </citation>
    <scope>NUCLEOTIDE SEQUENCE [LARGE SCALE GENOMIC DNA]</scope>
    <source>
        <strain evidence="5 6">PheN6</strain>
    </source>
</reference>
<dbReference type="GO" id="GO:0005524">
    <property type="term" value="F:ATP binding"/>
    <property type="evidence" value="ECO:0007669"/>
    <property type="project" value="UniProtKB-KW"/>
</dbReference>
<dbReference type="InterPro" id="IPR027417">
    <property type="entry name" value="P-loop_NTPase"/>
</dbReference>
<keyword evidence="6" id="KW-1185">Reference proteome</keyword>
<proteinExistence type="predicted"/>
<keyword evidence="1" id="KW-0813">Transport</keyword>
<keyword evidence="3 5" id="KW-0067">ATP-binding</keyword>
<sequence length="267" mass="29160">MTERIEVRDAEVVFSRRGVPPTTALSGLSLDVEAGGFVSVVGPSGCGKTTLLRAIGGLQGLTGGEIRVGGDTVAGPRRTTAFMFQQPTLLPWMNIADNCLAPARIHRTLTPEYRSRVTSLLERVGLADFHDKYPNELSGGMQQRAAIVRALGQDPELLLLDEPFGALDAMTREQMNFDLNAIWNRAKVTTLLITHSIPEAVLLGQRVVVMSSRPGRIVDDIEIPFGPMRDAETMGDPRFSQIVAHVRGYFVKSQNVSAERSLAHVRD</sequence>
<dbReference type="SMART" id="SM00382">
    <property type="entry name" value="AAA"/>
    <property type="match status" value="1"/>
</dbReference>
<dbReference type="PANTHER" id="PTHR42788">
    <property type="entry name" value="TAURINE IMPORT ATP-BINDING PROTEIN-RELATED"/>
    <property type="match status" value="1"/>
</dbReference>